<comment type="caution">
    <text evidence="2">The sequence shown here is derived from an EMBL/GenBank/DDBJ whole genome shotgun (WGS) entry which is preliminary data.</text>
</comment>
<dbReference type="AlphaFoldDB" id="A0A3D8S0V1"/>
<gene>
    <name evidence="2" type="ORF">BP6252_04565</name>
</gene>
<dbReference type="EMBL" id="PDLM01000004">
    <property type="protein sequence ID" value="RDW79927.1"/>
    <property type="molecule type" value="Genomic_DNA"/>
</dbReference>
<dbReference type="InterPro" id="IPR050091">
    <property type="entry name" value="PKS_NRPS_Biosynth_Enz"/>
</dbReference>
<dbReference type="GO" id="GO:0044550">
    <property type="term" value="P:secondary metabolite biosynthetic process"/>
    <property type="evidence" value="ECO:0007669"/>
    <property type="project" value="TreeGrafter"/>
</dbReference>
<sequence length="147" mass="16019">MSSQKQYVQEPVAIVGLACRLPGNSDSPTALWKFLERGGIAINDPPKSRFNFKGHYDGSTKPGTMRPPGGMFIETVDPADFDAQFFRIPKIDATAMDPQQRQLLEVVYEGLENAGITLEDLDGASIGCFIGSYAVGRARLAALYFPC</sequence>
<dbReference type="Gene3D" id="3.40.47.10">
    <property type="match status" value="1"/>
</dbReference>
<dbReference type="Pfam" id="PF00109">
    <property type="entry name" value="ketoacyl-synt"/>
    <property type="match status" value="1"/>
</dbReference>
<keyword evidence="3" id="KW-1185">Reference proteome</keyword>
<name>A0A3D8S0V1_9HELO</name>
<accession>A0A3D8S0V1</accession>
<dbReference type="OrthoDB" id="329835at2759"/>
<dbReference type="PANTHER" id="PTHR43775:SF18">
    <property type="entry name" value="ENZYME, PUTATIVE (JCVI)-RELATED"/>
    <property type="match status" value="1"/>
</dbReference>
<dbReference type="GO" id="GO:0006633">
    <property type="term" value="P:fatty acid biosynthetic process"/>
    <property type="evidence" value="ECO:0007669"/>
    <property type="project" value="TreeGrafter"/>
</dbReference>
<feature type="domain" description="Ketosynthase family 3 (KS3)" evidence="1">
    <location>
        <begin position="9"/>
        <end position="147"/>
    </location>
</feature>
<organism evidence="2 3">
    <name type="scientific">Coleophoma cylindrospora</name>
    <dbReference type="NCBI Taxonomy" id="1849047"/>
    <lineage>
        <taxon>Eukaryota</taxon>
        <taxon>Fungi</taxon>
        <taxon>Dikarya</taxon>
        <taxon>Ascomycota</taxon>
        <taxon>Pezizomycotina</taxon>
        <taxon>Leotiomycetes</taxon>
        <taxon>Helotiales</taxon>
        <taxon>Dermateaceae</taxon>
        <taxon>Coleophoma</taxon>
    </lineage>
</organism>
<dbReference type="PROSITE" id="PS52004">
    <property type="entry name" value="KS3_2"/>
    <property type="match status" value="1"/>
</dbReference>
<evidence type="ECO:0000313" key="2">
    <source>
        <dbReference type="EMBL" id="RDW79927.1"/>
    </source>
</evidence>
<dbReference type="STRING" id="1849047.A0A3D8S0V1"/>
<proteinExistence type="predicted"/>
<dbReference type="SMART" id="SM00825">
    <property type="entry name" value="PKS_KS"/>
    <property type="match status" value="1"/>
</dbReference>
<dbReference type="InterPro" id="IPR020841">
    <property type="entry name" value="PKS_Beta-ketoAc_synthase_dom"/>
</dbReference>
<dbReference type="InterPro" id="IPR016039">
    <property type="entry name" value="Thiolase-like"/>
</dbReference>
<protein>
    <submittedName>
        <fullName evidence="2">Beta-ketoacyl synthase</fullName>
    </submittedName>
</protein>
<dbReference type="GO" id="GO:0004312">
    <property type="term" value="F:fatty acid synthase activity"/>
    <property type="evidence" value="ECO:0007669"/>
    <property type="project" value="TreeGrafter"/>
</dbReference>
<evidence type="ECO:0000259" key="1">
    <source>
        <dbReference type="PROSITE" id="PS52004"/>
    </source>
</evidence>
<dbReference type="InterPro" id="IPR014030">
    <property type="entry name" value="Ketoacyl_synth_N"/>
</dbReference>
<dbReference type="SUPFAM" id="SSF53901">
    <property type="entry name" value="Thiolase-like"/>
    <property type="match status" value="1"/>
</dbReference>
<reference evidence="2 3" key="1">
    <citation type="journal article" date="2018" name="IMA Fungus">
        <title>IMA Genome-F 9: Draft genome sequence of Annulohypoxylon stygium, Aspergillus mulundensis, Berkeleyomyces basicola (syn. Thielaviopsis basicola), Ceratocystis smalleyi, two Cercospora beticola strains, Coleophoma cylindrospora, Fusarium fracticaudum, Phialophora cf. hyalina, and Morchella septimelata.</title>
        <authorList>
            <person name="Wingfield B.D."/>
            <person name="Bills G.F."/>
            <person name="Dong Y."/>
            <person name="Huang W."/>
            <person name="Nel W.J."/>
            <person name="Swalarsk-Parry B.S."/>
            <person name="Vaghefi N."/>
            <person name="Wilken P.M."/>
            <person name="An Z."/>
            <person name="de Beer Z.W."/>
            <person name="De Vos L."/>
            <person name="Chen L."/>
            <person name="Duong T.A."/>
            <person name="Gao Y."/>
            <person name="Hammerbacher A."/>
            <person name="Kikkert J.R."/>
            <person name="Li Y."/>
            <person name="Li H."/>
            <person name="Li K."/>
            <person name="Li Q."/>
            <person name="Liu X."/>
            <person name="Ma X."/>
            <person name="Naidoo K."/>
            <person name="Pethybridge S.J."/>
            <person name="Sun J."/>
            <person name="Steenkamp E.T."/>
            <person name="van der Nest M.A."/>
            <person name="van Wyk S."/>
            <person name="Wingfield M.J."/>
            <person name="Xiong C."/>
            <person name="Yue Q."/>
            <person name="Zhang X."/>
        </authorList>
    </citation>
    <scope>NUCLEOTIDE SEQUENCE [LARGE SCALE GENOMIC DNA]</scope>
    <source>
        <strain evidence="2 3">BP6252</strain>
    </source>
</reference>
<dbReference type="PANTHER" id="PTHR43775">
    <property type="entry name" value="FATTY ACID SYNTHASE"/>
    <property type="match status" value="1"/>
</dbReference>
<evidence type="ECO:0000313" key="3">
    <source>
        <dbReference type="Proteomes" id="UP000256645"/>
    </source>
</evidence>
<dbReference type="Proteomes" id="UP000256645">
    <property type="component" value="Unassembled WGS sequence"/>
</dbReference>